<reference evidence="2" key="2">
    <citation type="submission" date="2020-09" db="EMBL/GenBank/DDBJ databases">
        <authorList>
            <person name="Sun Q."/>
            <person name="Kim S."/>
        </authorList>
    </citation>
    <scope>NUCLEOTIDE SEQUENCE</scope>
    <source>
        <strain evidence="2">KCTC 23714</strain>
    </source>
</reference>
<organism evidence="2 3">
    <name type="scientific">Gemmobacter lanyuensis</name>
    <dbReference type="NCBI Taxonomy" id="1054497"/>
    <lineage>
        <taxon>Bacteria</taxon>
        <taxon>Pseudomonadati</taxon>
        <taxon>Pseudomonadota</taxon>
        <taxon>Alphaproteobacteria</taxon>
        <taxon>Rhodobacterales</taxon>
        <taxon>Paracoccaceae</taxon>
        <taxon>Gemmobacter</taxon>
    </lineage>
</organism>
<evidence type="ECO:0000313" key="3">
    <source>
        <dbReference type="Proteomes" id="UP000628984"/>
    </source>
</evidence>
<comment type="caution">
    <text evidence="2">The sequence shown here is derived from an EMBL/GenBank/DDBJ whole genome shotgun (WGS) entry which is preliminary data.</text>
</comment>
<dbReference type="InterPro" id="IPR008407">
    <property type="entry name" value="Brnchd-chn_aa_trnsp_AzlD"/>
</dbReference>
<keyword evidence="1" id="KW-0472">Membrane</keyword>
<sequence>MMRIEVLALAVLVGVATWAFRSLPMRFDLSGLRPEGGLSRLLGATGPAAIAALFVASILPLVAGGQGLPFWGGSAAVIALWLWRRSVVLATLGGALAFGLLSLV</sequence>
<evidence type="ECO:0000313" key="2">
    <source>
        <dbReference type="EMBL" id="GGW27681.1"/>
    </source>
</evidence>
<keyword evidence="1" id="KW-0812">Transmembrane</keyword>
<evidence type="ECO:0000256" key="1">
    <source>
        <dbReference type="SAM" id="Phobius"/>
    </source>
</evidence>
<dbReference type="AlphaFoldDB" id="A0A918IR98"/>
<feature type="transmembrane region" description="Helical" evidence="1">
    <location>
        <begin position="46"/>
        <end position="70"/>
    </location>
</feature>
<feature type="transmembrane region" description="Helical" evidence="1">
    <location>
        <begin position="82"/>
        <end position="103"/>
    </location>
</feature>
<name>A0A918IR98_9RHOB</name>
<keyword evidence="1" id="KW-1133">Transmembrane helix</keyword>
<protein>
    <recommendedName>
        <fullName evidence="4">Branched-chain amino acid ABC transporter</fullName>
    </recommendedName>
</protein>
<dbReference type="RefSeq" id="WP_189633256.1">
    <property type="nucleotide sequence ID" value="NZ_BMYQ01000003.1"/>
</dbReference>
<evidence type="ECO:0008006" key="4">
    <source>
        <dbReference type="Google" id="ProtNLM"/>
    </source>
</evidence>
<dbReference type="EMBL" id="BMYQ01000003">
    <property type="protein sequence ID" value="GGW27681.1"/>
    <property type="molecule type" value="Genomic_DNA"/>
</dbReference>
<dbReference type="Proteomes" id="UP000628984">
    <property type="component" value="Unassembled WGS sequence"/>
</dbReference>
<dbReference type="Pfam" id="PF05437">
    <property type="entry name" value="AzlD"/>
    <property type="match status" value="1"/>
</dbReference>
<gene>
    <name evidence="2" type="ORF">GCM10011452_15300</name>
</gene>
<keyword evidence="3" id="KW-1185">Reference proteome</keyword>
<accession>A0A918IR98</accession>
<reference evidence="2" key="1">
    <citation type="journal article" date="2014" name="Int. J. Syst. Evol. Microbiol.">
        <title>Complete genome sequence of Corynebacterium casei LMG S-19264T (=DSM 44701T), isolated from a smear-ripened cheese.</title>
        <authorList>
            <consortium name="US DOE Joint Genome Institute (JGI-PGF)"/>
            <person name="Walter F."/>
            <person name="Albersmeier A."/>
            <person name="Kalinowski J."/>
            <person name="Ruckert C."/>
        </authorList>
    </citation>
    <scope>NUCLEOTIDE SEQUENCE</scope>
    <source>
        <strain evidence="2">KCTC 23714</strain>
    </source>
</reference>
<proteinExistence type="predicted"/>